<proteinExistence type="predicted"/>
<evidence type="ECO:0000313" key="3">
    <source>
        <dbReference type="Proteomes" id="UP000242791"/>
    </source>
</evidence>
<accession>A0A1J9QMU2</accession>
<sequence>ETPSTSGWASQDRQPASQPSRWVMSGTAILSFACGAFVFSSLTRLAGPLRRAFLIQALLSLASGALVEAGIVPLHARDRLTLGVLPVCALDRGID</sequence>
<keyword evidence="3" id="KW-1185">Reference proteome</keyword>
<evidence type="ECO:0000313" key="2">
    <source>
        <dbReference type="EMBL" id="OJD21523.1"/>
    </source>
</evidence>
<dbReference type="VEuPathDB" id="FungiDB:ACJ73_07131"/>
<keyword evidence="1" id="KW-0812">Transmembrane</keyword>
<protein>
    <submittedName>
        <fullName evidence="2">Uncharacterized protein</fullName>
    </submittedName>
</protein>
<dbReference type="STRING" id="1658174.A0A1J9QMU2"/>
<keyword evidence="1" id="KW-0472">Membrane</keyword>
<feature type="transmembrane region" description="Helical" evidence="1">
    <location>
        <begin position="54"/>
        <end position="76"/>
    </location>
</feature>
<dbReference type="AlphaFoldDB" id="A0A1J9QMU2"/>
<comment type="caution">
    <text evidence="2">The sequence shown here is derived from an EMBL/GenBank/DDBJ whole genome shotgun (WGS) entry which is preliminary data.</text>
</comment>
<dbReference type="Proteomes" id="UP000242791">
    <property type="component" value="Unassembled WGS sequence"/>
</dbReference>
<feature type="transmembrane region" description="Helical" evidence="1">
    <location>
        <begin position="22"/>
        <end position="42"/>
    </location>
</feature>
<keyword evidence="1" id="KW-1133">Transmembrane helix</keyword>
<organism evidence="2 3">
    <name type="scientific">Blastomyces percursus</name>
    <dbReference type="NCBI Taxonomy" id="1658174"/>
    <lineage>
        <taxon>Eukaryota</taxon>
        <taxon>Fungi</taxon>
        <taxon>Dikarya</taxon>
        <taxon>Ascomycota</taxon>
        <taxon>Pezizomycotina</taxon>
        <taxon>Eurotiomycetes</taxon>
        <taxon>Eurotiomycetidae</taxon>
        <taxon>Onygenales</taxon>
        <taxon>Ajellomycetaceae</taxon>
        <taxon>Blastomyces</taxon>
    </lineage>
</organism>
<feature type="non-terminal residue" evidence="2">
    <location>
        <position position="1"/>
    </location>
</feature>
<name>A0A1J9QMU2_9EURO</name>
<dbReference type="OrthoDB" id="4206105at2759"/>
<dbReference type="EMBL" id="LGTZ01001379">
    <property type="protein sequence ID" value="OJD21523.1"/>
    <property type="molecule type" value="Genomic_DNA"/>
</dbReference>
<gene>
    <name evidence="2" type="ORF">ACJ73_07131</name>
</gene>
<evidence type="ECO:0000256" key="1">
    <source>
        <dbReference type="SAM" id="Phobius"/>
    </source>
</evidence>
<reference evidence="2 3" key="1">
    <citation type="submission" date="2015-08" db="EMBL/GenBank/DDBJ databases">
        <title>Emmonsia species relationships and genome sequence.</title>
        <authorList>
            <person name="Cuomo C.A."/>
            <person name="Schwartz I.S."/>
            <person name="Kenyon C."/>
            <person name="De Hoog G.S."/>
            <person name="Govender N.P."/>
            <person name="Botha A."/>
            <person name="Moreno L."/>
            <person name="De Vries M."/>
            <person name="Munoz J.F."/>
            <person name="Stielow J.B."/>
        </authorList>
    </citation>
    <scope>NUCLEOTIDE SEQUENCE [LARGE SCALE GENOMIC DNA]</scope>
    <source>
        <strain evidence="2 3">EI222</strain>
    </source>
</reference>